<dbReference type="GO" id="GO:0008757">
    <property type="term" value="F:S-adenosylmethionine-dependent methyltransferase activity"/>
    <property type="evidence" value="ECO:0007669"/>
    <property type="project" value="InterPro"/>
</dbReference>
<evidence type="ECO:0000313" key="6">
    <source>
        <dbReference type="Proteomes" id="UP000008493"/>
    </source>
</evidence>
<protein>
    <recommendedName>
        <fullName evidence="7">Thiol methyltransferase 1</fullName>
    </recommendedName>
</protein>
<dbReference type="OrthoDB" id="276151at2759"/>
<dbReference type="PROSITE" id="PS51585">
    <property type="entry name" value="SAM_MT_TPMT"/>
    <property type="match status" value="1"/>
</dbReference>
<gene>
    <name evidence="5" type="ORF">AGABI1DRAFT_115775</name>
</gene>
<reference evidence="6" key="1">
    <citation type="journal article" date="2012" name="Proc. Natl. Acad. Sci. U.S.A.">
        <title>Genome sequence of the button mushroom Agaricus bisporus reveals mechanisms governing adaptation to a humic-rich ecological niche.</title>
        <authorList>
            <person name="Morin E."/>
            <person name="Kohler A."/>
            <person name="Baker A.R."/>
            <person name="Foulongne-Oriol M."/>
            <person name="Lombard V."/>
            <person name="Nagy L.G."/>
            <person name="Ohm R.A."/>
            <person name="Patyshakuliyeva A."/>
            <person name="Brun A."/>
            <person name="Aerts A.L."/>
            <person name="Bailey A.M."/>
            <person name="Billette C."/>
            <person name="Coutinho P.M."/>
            <person name="Deakin G."/>
            <person name="Doddapaneni H."/>
            <person name="Floudas D."/>
            <person name="Grimwood J."/>
            <person name="Hilden K."/>
            <person name="Kuees U."/>
            <person name="LaButti K.M."/>
            <person name="Lapidus A."/>
            <person name="Lindquist E.A."/>
            <person name="Lucas S.M."/>
            <person name="Murat C."/>
            <person name="Riley R.W."/>
            <person name="Salamov A.A."/>
            <person name="Schmutz J."/>
            <person name="Subramanian V."/>
            <person name="Woesten H.A.B."/>
            <person name="Xu J."/>
            <person name="Eastwood D.C."/>
            <person name="Foster G.D."/>
            <person name="Sonnenberg A.S."/>
            <person name="Cullen D."/>
            <person name="de Vries R.P."/>
            <person name="Lundell T."/>
            <person name="Hibbett D.S."/>
            <person name="Henrissat B."/>
            <person name="Burton K.S."/>
            <person name="Kerrigan R.W."/>
            <person name="Challen M.P."/>
            <person name="Grigoriev I.V."/>
            <person name="Martin F."/>
        </authorList>
    </citation>
    <scope>NUCLEOTIDE SEQUENCE [LARGE SCALE GENOMIC DNA]</scope>
    <source>
        <strain evidence="6">JB137-S8 / ATCC MYA-4627 / FGSC 10392</strain>
    </source>
</reference>
<evidence type="ECO:0000256" key="3">
    <source>
        <dbReference type="ARBA" id="ARBA00022679"/>
    </source>
</evidence>
<dbReference type="HOGENOM" id="CLU_056435_1_1_1"/>
<dbReference type="RefSeq" id="XP_007332886.1">
    <property type="nucleotide sequence ID" value="XM_007332824.1"/>
</dbReference>
<dbReference type="AlphaFoldDB" id="K5WZZ5"/>
<dbReference type="InParanoid" id="K5WZZ5"/>
<dbReference type="STRING" id="597362.K5WZZ5"/>
<dbReference type="OMA" id="RDFISVW"/>
<name>K5WZZ5_AGABU</name>
<dbReference type="Gene3D" id="3.40.50.150">
    <property type="entry name" value="Vaccinia Virus protein VP39"/>
    <property type="match status" value="1"/>
</dbReference>
<organism evidence="5 6">
    <name type="scientific">Agaricus bisporus var. burnettii (strain JB137-S8 / ATCC MYA-4627 / FGSC 10392)</name>
    <name type="common">White button mushroom</name>
    <dbReference type="NCBI Taxonomy" id="597362"/>
    <lineage>
        <taxon>Eukaryota</taxon>
        <taxon>Fungi</taxon>
        <taxon>Dikarya</taxon>
        <taxon>Basidiomycota</taxon>
        <taxon>Agaricomycotina</taxon>
        <taxon>Agaricomycetes</taxon>
        <taxon>Agaricomycetidae</taxon>
        <taxon>Agaricales</taxon>
        <taxon>Agaricineae</taxon>
        <taxon>Agaricaceae</taxon>
        <taxon>Agaricus</taxon>
    </lineage>
</organism>
<dbReference type="EMBL" id="JH971402">
    <property type="protein sequence ID" value="EKM76438.1"/>
    <property type="molecule type" value="Genomic_DNA"/>
</dbReference>
<evidence type="ECO:0000256" key="1">
    <source>
        <dbReference type="ARBA" id="ARBA00022553"/>
    </source>
</evidence>
<dbReference type="Proteomes" id="UP000008493">
    <property type="component" value="Unassembled WGS sequence"/>
</dbReference>
<evidence type="ECO:0000313" key="5">
    <source>
        <dbReference type="EMBL" id="EKM76438.1"/>
    </source>
</evidence>
<dbReference type="KEGG" id="abp:AGABI1DRAFT115775"/>
<dbReference type="eggNOG" id="ENOG502QS1V">
    <property type="taxonomic scope" value="Eukaryota"/>
</dbReference>
<proteinExistence type="predicted"/>
<dbReference type="Pfam" id="PF05724">
    <property type="entry name" value="TPMT"/>
    <property type="match status" value="1"/>
</dbReference>
<dbReference type="InterPro" id="IPR029063">
    <property type="entry name" value="SAM-dependent_MTases_sf"/>
</dbReference>
<dbReference type="GO" id="GO:0032259">
    <property type="term" value="P:methylation"/>
    <property type="evidence" value="ECO:0007669"/>
    <property type="project" value="UniProtKB-KW"/>
</dbReference>
<dbReference type="SUPFAM" id="SSF53335">
    <property type="entry name" value="S-adenosyl-L-methionine-dependent methyltransferases"/>
    <property type="match status" value="1"/>
</dbReference>
<dbReference type="PANTHER" id="PTHR32183:SF11">
    <property type="entry name" value="THIOL METHYLTRANSFERASE 2-RELATED"/>
    <property type="match status" value="1"/>
</dbReference>
<keyword evidence="3" id="KW-0808">Transferase</keyword>
<evidence type="ECO:0008006" key="7">
    <source>
        <dbReference type="Google" id="ProtNLM"/>
    </source>
</evidence>
<evidence type="ECO:0000256" key="4">
    <source>
        <dbReference type="ARBA" id="ARBA00022691"/>
    </source>
</evidence>
<dbReference type="GeneID" id="18824853"/>
<keyword evidence="6" id="KW-1185">Reference proteome</keyword>
<keyword evidence="2" id="KW-0489">Methyltransferase</keyword>
<dbReference type="PANTHER" id="PTHR32183">
    <property type="match status" value="1"/>
</dbReference>
<dbReference type="InterPro" id="IPR008854">
    <property type="entry name" value="TPMT"/>
</dbReference>
<keyword evidence="1" id="KW-0597">Phosphoprotein</keyword>
<accession>K5WZZ5</accession>
<sequence>MSGTGPISQPFNFRTDSEPAKAVRKLVDVYEPSTWNKAWEASVTPWDAGEFQPPLKEVIETNIDGIQWPNQTGKALVPGCGTGYDAVYLASTLGVHAIGLDSSEIAVDKASASVKDRPLDKGKATFELADFFKYSSNEGFDLVYDYTFFVAIPPSRRNEWGAKMAELIKPGGCLITLIFPIDPKSDVGPPFYVRPEHYDEPLASYFEKVYERIPETSQESHKGRERVAVWRRKVE</sequence>
<dbReference type="CDD" id="cd02440">
    <property type="entry name" value="AdoMet_MTases"/>
    <property type="match status" value="1"/>
</dbReference>
<keyword evidence="4" id="KW-0949">S-adenosyl-L-methionine</keyword>
<evidence type="ECO:0000256" key="2">
    <source>
        <dbReference type="ARBA" id="ARBA00022603"/>
    </source>
</evidence>